<keyword evidence="1" id="KW-0732">Signal</keyword>
<evidence type="ECO:0000313" key="3">
    <source>
        <dbReference type="EMBL" id="MBO9204364.1"/>
    </source>
</evidence>
<dbReference type="RefSeq" id="WP_209142857.1">
    <property type="nucleotide sequence ID" value="NZ_JAGHKO010000011.1"/>
</dbReference>
<dbReference type="InterPro" id="IPR013658">
    <property type="entry name" value="SGL"/>
</dbReference>
<feature type="signal peptide" evidence="1">
    <location>
        <begin position="1"/>
        <end position="18"/>
    </location>
</feature>
<sequence length="413" mass="46308">MKIPAIVLLIALPLPGFAQSFQTDYEQFRSVKANDYAGCIEKGSKLIKTVRYPSILYRLAECYCQADSLDKSFSLLSELAIKGLPYDVANNKNFDKLYVRKGFRTLVPLFTTIAKPVLSSENAFTLDDPGMIPEGIAATADGKRFFVSSLAQHKIVEHMPDSRQKDFIPADCNGIWMVLGMKVSPDGKTIWVCSASEKEPYNGYSGIFGFDLATGKLVNKYILDNKDRDHLFNDLVITSDNVLYFTDSKAGKVYTLNLNEGRITPLVAQDFIYPNGIALDEGTNTLYVADRTGITCIYLPTQVLVSMENETRGYLNYIDGLYYYKNSLIAIQSSGNDKDRVVRFNLSSSKQKIESCKVLEAFHPDYQEPTTGVIVNDDFYFIAISHVSHLQPDGTITHPEQLKKPLIKKIRLN</sequence>
<protein>
    <submittedName>
        <fullName evidence="3">SMP-30/gluconolactonase/LRE family protein</fullName>
    </submittedName>
</protein>
<reference evidence="3 4" key="1">
    <citation type="submission" date="2021-03" db="EMBL/GenBank/DDBJ databases">
        <title>Assistant Professor.</title>
        <authorList>
            <person name="Huq M.A."/>
        </authorList>
    </citation>
    <scope>NUCLEOTIDE SEQUENCE [LARGE SCALE GENOMIC DNA]</scope>
    <source>
        <strain evidence="3 4">MAH-29</strain>
    </source>
</reference>
<dbReference type="SUPFAM" id="SSF63829">
    <property type="entry name" value="Calcium-dependent phosphotriesterase"/>
    <property type="match status" value="1"/>
</dbReference>
<dbReference type="InterPro" id="IPR011042">
    <property type="entry name" value="6-blade_b-propeller_TolB-like"/>
</dbReference>
<organism evidence="3 4">
    <name type="scientific">Niastella soli</name>
    <dbReference type="NCBI Taxonomy" id="2821487"/>
    <lineage>
        <taxon>Bacteria</taxon>
        <taxon>Pseudomonadati</taxon>
        <taxon>Bacteroidota</taxon>
        <taxon>Chitinophagia</taxon>
        <taxon>Chitinophagales</taxon>
        <taxon>Chitinophagaceae</taxon>
        <taxon>Niastella</taxon>
    </lineage>
</organism>
<keyword evidence="4" id="KW-1185">Reference proteome</keyword>
<proteinExistence type="predicted"/>
<comment type="caution">
    <text evidence="3">The sequence shown here is derived from an EMBL/GenBank/DDBJ whole genome shotgun (WGS) entry which is preliminary data.</text>
</comment>
<feature type="chain" id="PRO_5046738700" evidence="1">
    <location>
        <begin position="19"/>
        <end position="413"/>
    </location>
</feature>
<dbReference type="Pfam" id="PF08450">
    <property type="entry name" value="SGL"/>
    <property type="match status" value="1"/>
</dbReference>
<accession>A0ABS3Z2H7</accession>
<evidence type="ECO:0000259" key="2">
    <source>
        <dbReference type="Pfam" id="PF08450"/>
    </source>
</evidence>
<dbReference type="Gene3D" id="2.120.10.30">
    <property type="entry name" value="TolB, C-terminal domain"/>
    <property type="match status" value="1"/>
</dbReference>
<evidence type="ECO:0000256" key="1">
    <source>
        <dbReference type="SAM" id="SignalP"/>
    </source>
</evidence>
<feature type="domain" description="SMP-30/Gluconolactonase/LRE-like region" evidence="2">
    <location>
        <begin position="133"/>
        <end position="290"/>
    </location>
</feature>
<evidence type="ECO:0000313" key="4">
    <source>
        <dbReference type="Proteomes" id="UP000677244"/>
    </source>
</evidence>
<gene>
    <name evidence="3" type="ORF">J7I42_29015</name>
</gene>
<dbReference type="Proteomes" id="UP000677244">
    <property type="component" value="Unassembled WGS sequence"/>
</dbReference>
<name>A0ABS3Z2H7_9BACT</name>
<dbReference type="EMBL" id="JAGHKO010000011">
    <property type="protein sequence ID" value="MBO9204364.1"/>
    <property type="molecule type" value="Genomic_DNA"/>
</dbReference>